<protein>
    <submittedName>
        <fullName evidence="1">Uncharacterized protein</fullName>
    </submittedName>
</protein>
<comment type="caution">
    <text evidence="1">The sequence shown here is derived from an EMBL/GenBank/DDBJ whole genome shotgun (WGS) entry which is preliminary data.</text>
</comment>
<dbReference type="RefSeq" id="XP_017996850.1">
    <property type="nucleotide sequence ID" value="XM_018140691.1"/>
</dbReference>
<gene>
    <name evidence="1" type="ORF">AB675_11813</name>
</gene>
<dbReference type="Proteomes" id="UP000038010">
    <property type="component" value="Unassembled WGS sequence"/>
</dbReference>
<dbReference type="VEuPathDB" id="FungiDB:AB675_11813"/>
<dbReference type="EMBL" id="LFJN01000028">
    <property type="protein sequence ID" value="KPI36887.1"/>
    <property type="molecule type" value="Genomic_DNA"/>
</dbReference>
<proteinExistence type="predicted"/>
<reference evidence="1 2" key="1">
    <citation type="submission" date="2015-06" db="EMBL/GenBank/DDBJ databases">
        <title>Draft genome of the ant-associated black yeast Phialophora attae CBS 131958.</title>
        <authorList>
            <person name="Moreno L.F."/>
            <person name="Stielow B.J."/>
            <person name="de Hoog S."/>
            <person name="Vicente V.A."/>
            <person name="Weiss V.A."/>
            <person name="de Vries M."/>
            <person name="Cruz L.M."/>
            <person name="Souza E.M."/>
        </authorList>
    </citation>
    <scope>NUCLEOTIDE SEQUENCE [LARGE SCALE GENOMIC DNA]</scope>
    <source>
        <strain evidence="1 2">CBS 131958</strain>
    </source>
</reference>
<keyword evidence="2" id="KW-1185">Reference proteome</keyword>
<evidence type="ECO:0000313" key="2">
    <source>
        <dbReference type="Proteomes" id="UP000038010"/>
    </source>
</evidence>
<organism evidence="1 2">
    <name type="scientific">Cyphellophora attinorum</name>
    <dbReference type="NCBI Taxonomy" id="1664694"/>
    <lineage>
        <taxon>Eukaryota</taxon>
        <taxon>Fungi</taxon>
        <taxon>Dikarya</taxon>
        <taxon>Ascomycota</taxon>
        <taxon>Pezizomycotina</taxon>
        <taxon>Eurotiomycetes</taxon>
        <taxon>Chaetothyriomycetidae</taxon>
        <taxon>Chaetothyriales</taxon>
        <taxon>Cyphellophoraceae</taxon>
        <taxon>Cyphellophora</taxon>
    </lineage>
</organism>
<evidence type="ECO:0000313" key="1">
    <source>
        <dbReference type="EMBL" id="KPI36887.1"/>
    </source>
</evidence>
<dbReference type="AlphaFoldDB" id="A0A0N1HP05"/>
<accession>A0A0N1HP05</accession>
<sequence length="235" mass="26074">MGTRSLRSTSTYGSTNYGTIRDSLQPCAKLATVLDSAHPLSEYTDTLTTIQILADDSLPDLIQRTIKHVEKIAEQLIPGEDDEATLLDDHDAEDEAFRPTAILRLALTHLHTNANIAASSIEHMTSDSKETAERKLAALKREVAMWAEIEVRLGRIRKDWETFQVMANTRSGNGGLLDDGSRELDERTILWWKQVVVSQVVRACWCRMTEDGEQGLPEVQALSPGSSEETIGKAI</sequence>
<name>A0A0N1HP05_9EURO</name>
<dbReference type="GeneID" id="28732572"/>